<protein>
    <recommendedName>
        <fullName evidence="5">C4-dicarboxylate ABC transporter substrate-binding protein</fullName>
    </recommendedName>
</protein>
<name>A0A932MKZ0_UNCTE</name>
<dbReference type="Proteomes" id="UP000782312">
    <property type="component" value="Unassembled WGS sequence"/>
</dbReference>
<evidence type="ECO:0000256" key="2">
    <source>
        <dbReference type="SAM" id="SignalP"/>
    </source>
</evidence>
<evidence type="ECO:0000256" key="1">
    <source>
        <dbReference type="ARBA" id="ARBA00022729"/>
    </source>
</evidence>
<proteinExistence type="predicted"/>
<feature type="signal peptide" evidence="2">
    <location>
        <begin position="1"/>
        <end position="29"/>
    </location>
</feature>
<dbReference type="GO" id="GO:0055085">
    <property type="term" value="P:transmembrane transport"/>
    <property type="evidence" value="ECO:0007669"/>
    <property type="project" value="InterPro"/>
</dbReference>
<keyword evidence="1 2" id="KW-0732">Signal</keyword>
<feature type="chain" id="PRO_5037555520" description="C4-dicarboxylate ABC transporter substrate-binding protein" evidence="2">
    <location>
        <begin position="30"/>
        <end position="374"/>
    </location>
</feature>
<dbReference type="PANTHER" id="PTHR33376">
    <property type="match status" value="1"/>
</dbReference>
<dbReference type="EMBL" id="JACPUR010000001">
    <property type="protein sequence ID" value="MBI3126025.1"/>
    <property type="molecule type" value="Genomic_DNA"/>
</dbReference>
<dbReference type="AlphaFoldDB" id="A0A932MKZ0"/>
<organism evidence="3 4">
    <name type="scientific">Tectimicrobiota bacterium</name>
    <dbReference type="NCBI Taxonomy" id="2528274"/>
    <lineage>
        <taxon>Bacteria</taxon>
        <taxon>Pseudomonadati</taxon>
        <taxon>Nitrospinota/Tectimicrobiota group</taxon>
        <taxon>Candidatus Tectimicrobiota</taxon>
    </lineage>
</organism>
<dbReference type="InterPro" id="IPR018389">
    <property type="entry name" value="DctP_fam"/>
</dbReference>
<dbReference type="PANTHER" id="PTHR33376:SF15">
    <property type="entry name" value="BLL6794 PROTEIN"/>
    <property type="match status" value="1"/>
</dbReference>
<evidence type="ECO:0000313" key="4">
    <source>
        <dbReference type="Proteomes" id="UP000782312"/>
    </source>
</evidence>
<sequence length="374" mass="41776">MNIVSSSRKILPHLRPFAGLILLAVAAFAAAMPLGNTGAAPEAIRLKIGSGYPVANNAWVRGAQEIFRPTVDRILARRGRYRIEWTQIYGPSFRGLGNVADAVREGVVDLGLIIYPYEETRFFPHNFTFYAPFATCDQVLVQRIAAEMHHRFPRLRTIAEERLGQRWLGVMASSCYGMIARFPWRGFRELKGRAIGAGAQHILWLPGAGLDGVLAGITRARASLESGRYDALVASLDAVRRYSLAEPARHWIETGFGAVAPYALTMNLPRFRSLPREVQDAIVEAGRAWGSGSTALDQELAEAIARRLREQGVQLHEVPLQERIEWMNAMSNVPNDWAQEAIRRGYLFGPDLMRAYIGELEAAGAKQLRRWRID</sequence>
<dbReference type="Gene3D" id="3.40.190.170">
    <property type="entry name" value="Bacterial extracellular solute-binding protein, family 7"/>
    <property type="match status" value="1"/>
</dbReference>
<accession>A0A932MKZ0</accession>
<dbReference type="InterPro" id="IPR038404">
    <property type="entry name" value="TRAP_DctP_sf"/>
</dbReference>
<reference evidence="3" key="1">
    <citation type="submission" date="2020-07" db="EMBL/GenBank/DDBJ databases">
        <title>Huge and variable diversity of episymbiotic CPR bacteria and DPANN archaea in groundwater ecosystems.</title>
        <authorList>
            <person name="He C.Y."/>
            <person name="Keren R."/>
            <person name="Whittaker M."/>
            <person name="Farag I.F."/>
            <person name="Doudna J."/>
            <person name="Cate J.H.D."/>
            <person name="Banfield J.F."/>
        </authorList>
    </citation>
    <scope>NUCLEOTIDE SEQUENCE</scope>
    <source>
        <strain evidence="3">NC_groundwater_763_Ag_S-0.2um_68_21</strain>
    </source>
</reference>
<gene>
    <name evidence="3" type="ORF">HYZ11_00285</name>
</gene>
<evidence type="ECO:0000313" key="3">
    <source>
        <dbReference type="EMBL" id="MBI3126025.1"/>
    </source>
</evidence>
<dbReference type="Pfam" id="PF03480">
    <property type="entry name" value="DctP"/>
    <property type="match status" value="1"/>
</dbReference>
<comment type="caution">
    <text evidence="3">The sequence shown here is derived from an EMBL/GenBank/DDBJ whole genome shotgun (WGS) entry which is preliminary data.</text>
</comment>
<evidence type="ECO:0008006" key="5">
    <source>
        <dbReference type="Google" id="ProtNLM"/>
    </source>
</evidence>